<feature type="domain" description="Bromo" evidence="6">
    <location>
        <begin position="87"/>
        <end position="157"/>
    </location>
</feature>
<dbReference type="OrthoDB" id="21449at2759"/>
<evidence type="ECO:0000256" key="3">
    <source>
        <dbReference type="ARBA" id="ARBA00023163"/>
    </source>
</evidence>
<dbReference type="InterPro" id="IPR036427">
    <property type="entry name" value="Bromodomain-like_sf"/>
</dbReference>
<dbReference type="CDD" id="cd04369">
    <property type="entry name" value="Bromodomain"/>
    <property type="match status" value="1"/>
</dbReference>
<protein>
    <recommendedName>
        <fullName evidence="10">Bromo domain-containing protein</fullName>
    </recommendedName>
</protein>
<gene>
    <name evidence="8" type="ORF">SteCoe_25617</name>
</gene>
<evidence type="ECO:0000256" key="2">
    <source>
        <dbReference type="ARBA" id="ARBA00023117"/>
    </source>
</evidence>
<dbReference type="Proteomes" id="UP000187209">
    <property type="component" value="Unassembled WGS sequence"/>
</dbReference>
<feature type="region of interest" description="Disordered" evidence="5">
    <location>
        <begin position="283"/>
        <end position="303"/>
    </location>
</feature>
<dbReference type="InterPro" id="IPR038336">
    <property type="entry name" value="NET_sf"/>
</dbReference>
<dbReference type="AlphaFoldDB" id="A0A1R2BEQ7"/>
<evidence type="ECO:0000256" key="5">
    <source>
        <dbReference type="SAM" id="MobiDB-lite"/>
    </source>
</evidence>
<evidence type="ECO:0000256" key="4">
    <source>
        <dbReference type="PROSITE-ProRule" id="PRU00035"/>
    </source>
</evidence>
<sequence length="384" mass="44636">MEFFPTHIAMLNAQLPPRYKIELVAKNESRPRRSEAENLGFDVRFQSKIPEKKPQKETKLIVDEDLEPEVKRSDEVKTLLKIIAELKKNPYIAPFLHPVDRKEYIDYYEKVKEPMDLSTVESKLLRGDYETSYQFSLDMRLIWNNSFFYNANNSHLYSLTLELSMQFERLMKGSENLMLKDKHVPKQSQVEKEISVKPKPTSIPIPISAPVQIPKATNDKPMGYMEKKQLCDNIKKMEPKYLKGVLDIVKECTDIKGEELEFDIDKLPPRICRELDRYTKNCLQNSTKDQKNKRVVVNEPPRPVQETAIQRVREVEQVVEKTNSPNNEVYRPEFSDASSESSSTSESEEEMPSSNQNDDISRVDLAENNCYPGYGSMIDNSKFY</sequence>
<evidence type="ECO:0000313" key="9">
    <source>
        <dbReference type="Proteomes" id="UP000187209"/>
    </source>
</evidence>
<dbReference type="PANTHER" id="PTHR45926">
    <property type="entry name" value="OSJNBA0053K19.4 PROTEIN"/>
    <property type="match status" value="1"/>
</dbReference>
<keyword evidence="9" id="KW-1185">Reference proteome</keyword>
<feature type="compositionally biased region" description="Low complexity" evidence="5">
    <location>
        <begin position="335"/>
        <end position="345"/>
    </location>
</feature>
<dbReference type="Gene3D" id="1.20.920.10">
    <property type="entry name" value="Bromodomain-like"/>
    <property type="match status" value="1"/>
</dbReference>
<feature type="domain" description="NET" evidence="7">
    <location>
        <begin position="212"/>
        <end position="290"/>
    </location>
</feature>
<evidence type="ECO:0000259" key="6">
    <source>
        <dbReference type="PROSITE" id="PS50014"/>
    </source>
</evidence>
<evidence type="ECO:0000256" key="1">
    <source>
        <dbReference type="ARBA" id="ARBA00023015"/>
    </source>
</evidence>
<dbReference type="InterPro" id="IPR001487">
    <property type="entry name" value="Bromodomain"/>
</dbReference>
<name>A0A1R2BEQ7_9CILI</name>
<dbReference type="Pfam" id="PF00439">
    <property type="entry name" value="Bromodomain"/>
    <property type="match status" value="1"/>
</dbReference>
<dbReference type="SMART" id="SM00297">
    <property type="entry name" value="BROMO"/>
    <property type="match status" value="1"/>
</dbReference>
<evidence type="ECO:0000259" key="7">
    <source>
        <dbReference type="PROSITE" id="PS51525"/>
    </source>
</evidence>
<evidence type="ECO:0008006" key="10">
    <source>
        <dbReference type="Google" id="ProtNLM"/>
    </source>
</evidence>
<dbReference type="PROSITE" id="PS50014">
    <property type="entry name" value="BROMODOMAIN_2"/>
    <property type="match status" value="1"/>
</dbReference>
<dbReference type="Gene3D" id="1.20.1270.220">
    <property type="match status" value="1"/>
</dbReference>
<reference evidence="8 9" key="1">
    <citation type="submission" date="2016-11" db="EMBL/GenBank/DDBJ databases">
        <title>The macronuclear genome of Stentor coeruleus: a giant cell with tiny introns.</title>
        <authorList>
            <person name="Slabodnick M."/>
            <person name="Ruby J.G."/>
            <person name="Reiff S.B."/>
            <person name="Swart E.C."/>
            <person name="Gosai S."/>
            <person name="Prabakaran S."/>
            <person name="Witkowska E."/>
            <person name="Larue G.E."/>
            <person name="Fisher S."/>
            <person name="Freeman R.M."/>
            <person name="Gunawardena J."/>
            <person name="Chu W."/>
            <person name="Stover N.A."/>
            <person name="Gregory B.D."/>
            <person name="Nowacki M."/>
            <person name="Derisi J."/>
            <person name="Roy S.W."/>
            <person name="Marshall W.F."/>
            <person name="Sood P."/>
        </authorList>
    </citation>
    <scope>NUCLEOTIDE SEQUENCE [LARGE SCALE GENOMIC DNA]</scope>
    <source>
        <strain evidence="8">WM001</strain>
    </source>
</reference>
<keyword evidence="2 4" id="KW-0103">Bromodomain</keyword>
<dbReference type="SUPFAM" id="SSF47370">
    <property type="entry name" value="Bromodomain"/>
    <property type="match status" value="1"/>
</dbReference>
<evidence type="ECO:0000313" key="8">
    <source>
        <dbReference type="EMBL" id="OMJ75262.1"/>
    </source>
</evidence>
<feature type="region of interest" description="Disordered" evidence="5">
    <location>
        <begin position="318"/>
        <end position="371"/>
    </location>
</feature>
<dbReference type="EMBL" id="MPUH01000700">
    <property type="protein sequence ID" value="OMJ75262.1"/>
    <property type="molecule type" value="Genomic_DNA"/>
</dbReference>
<organism evidence="8 9">
    <name type="scientific">Stentor coeruleus</name>
    <dbReference type="NCBI Taxonomy" id="5963"/>
    <lineage>
        <taxon>Eukaryota</taxon>
        <taxon>Sar</taxon>
        <taxon>Alveolata</taxon>
        <taxon>Ciliophora</taxon>
        <taxon>Postciliodesmatophora</taxon>
        <taxon>Heterotrichea</taxon>
        <taxon>Heterotrichida</taxon>
        <taxon>Stentoridae</taxon>
        <taxon>Stentor</taxon>
    </lineage>
</organism>
<accession>A0A1R2BEQ7</accession>
<proteinExistence type="predicted"/>
<keyword evidence="3" id="KW-0804">Transcription</keyword>
<dbReference type="InterPro" id="IPR027353">
    <property type="entry name" value="NET_dom"/>
</dbReference>
<comment type="caution">
    <text evidence="8">The sequence shown here is derived from an EMBL/GenBank/DDBJ whole genome shotgun (WGS) entry which is preliminary data.</text>
</comment>
<dbReference type="Pfam" id="PF17035">
    <property type="entry name" value="BET"/>
    <property type="match status" value="1"/>
</dbReference>
<dbReference type="PROSITE" id="PS51525">
    <property type="entry name" value="NET"/>
    <property type="match status" value="1"/>
</dbReference>
<dbReference type="PRINTS" id="PR00503">
    <property type="entry name" value="BROMODOMAIN"/>
</dbReference>
<keyword evidence="1" id="KW-0805">Transcription regulation</keyword>